<reference evidence="1 2" key="1">
    <citation type="submission" date="2014-12" db="EMBL/GenBank/DDBJ databases">
        <title>Genome analysis of a novel jumbo phage RSL2 infecting the phytopathogen Ralstonia solanacearum.</title>
        <authorList>
            <person name="Kawasaki T."/>
            <person name="Fujie M."/>
            <person name="Chatchawankanphanich O."/>
            <person name="Ogata H."/>
            <person name="Yamada T."/>
        </authorList>
    </citation>
    <scope>NUCLEOTIDE SEQUENCE [LARGE SCALE GENOMIC DNA]</scope>
    <source>
        <strain evidence="1 2">RSL2</strain>
    </source>
</reference>
<organism evidence="1 2">
    <name type="scientific">Ralstonia phage RSL2</name>
    <dbReference type="NCBI Taxonomy" id="1585840"/>
    <lineage>
        <taxon>Viruses</taxon>
        <taxon>Duplodnaviria</taxon>
        <taxon>Heunggongvirae</taxon>
        <taxon>Uroviricota</taxon>
        <taxon>Caudoviricetes</taxon>
        <taxon>Chimalliviridae</taxon>
        <taxon>Chiangmaivirus</taxon>
        <taxon>Chiangmaivirus RSL2</taxon>
    </lineage>
</organism>
<keyword evidence="2" id="KW-1185">Reference proteome</keyword>
<sequence>MFYKEAKVNTFNPPLSEEVKQRFLHEFANLCGAAVRFNGGAVVEEDDEHPKVENYYAMAYLMGWKWRQDLLMDVARETGWPDPEFVDFVHDMVIRLGLIPYNPNEAQNLADFEVAMKGRISLTKAVRSGLFAFPAARQAYHAWCKALNREHTPHVAKQLGKAPERAGQED</sequence>
<name>A0A146I5C4_9CAUD</name>
<evidence type="ECO:0000313" key="2">
    <source>
        <dbReference type="Proteomes" id="UP000203794"/>
    </source>
</evidence>
<dbReference type="EMBL" id="AP014693">
    <property type="protein sequence ID" value="BAU71407.1"/>
    <property type="molecule type" value="Genomic_DNA"/>
</dbReference>
<proteinExistence type="predicted"/>
<accession>A0A146I5C4</accession>
<dbReference type="Proteomes" id="UP000203794">
    <property type="component" value="Segment"/>
</dbReference>
<evidence type="ECO:0000313" key="1">
    <source>
        <dbReference type="EMBL" id="BAU71407.1"/>
    </source>
</evidence>
<protein>
    <submittedName>
        <fullName evidence="1">Uncharacterized protein</fullName>
    </submittedName>
</protein>